<name>A0A1S1PA11_9ACTN</name>
<keyword evidence="5 7" id="KW-1133">Transmembrane helix</keyword>
<dbReference type="Proteomes" id="UP000179769">
    <property type="component" value="Unassembled WGS sequence"/>
</dbReference>
<feature type="transmembrane region" description="Helical" evidence="7">
    <location>
        <begin position="128"/>
        <end position="148"/>
    </location>
</feature>
<dbReference type="SUPFAM" id="SSF161098">
    <property type="entry name" value="MetI-like"/>
    <property type="match status" value="1"/>
</dbReference>
<feature type="transmembrane region" description="Helical" evidence="7">
    <location>
        <begin position="37"/>
        <end position="60"/>
    </location>
</feature>
<dbReference type="InterPro" id="IPR035906">
    <property type="entry name" value="MetI-like_sf"/>
</dbReference>
<dbReference type="GO" id="GO:0005886">
    <property type="term" value="C:plasma membrane"/>
    <property type="evidence" value="ECO:0007669"/>
    <property type="project" value="UniProtKB-SubCell"/>
</dbReference>
<protein>
    <submittedName>
        <fullName evidence="9">ABC transporter permease</fullName>
    </submittedName>
</protein>
<dbReference type="Gene3D" id="1.10.3720.10">
    <property type="entry name" value="MetI-like"/>
    <property type="match status" value="1"/>
</dbReference>
<evidence type="ECO:0000259" key="8">
    <source>
        <dbReference type="PROSITE" id="PS50928"/>
    </source>
</evidence>
<gene>
    <name evidence="9" type="ORF">BBK14_28870</name>
</gene>
<evidence type="ECO:0000256" key="5">
    <source>
        <dbReference type="ARBA" id="ARBA00022989"/>
    </source>
</evidence>
<dbReference type="PANTHER" id="PTHR30193">
    <property type="entry name" value="ABC TRANSPORTER PERMEASE PROTEIN"/>
    <property type="match status" value="1"/>
</dbReference>
<dbReference type="GO" id="GO:0055085">
    <property type="term" value="P:transmembrane transport"/>
    <property type="evidence" value="ECO:0007669"/>
    <property type="project" value="InterPro"/>
</dbReference>
<evidence type="ECO:0000313" key="9">
    <source>
        <dbReference type="EMBL" id="OHV19743.1"/>
    </source>
</evidence>
<sequence>MTTLEAGASTLDARGHANRRVPAAAVRARLTPWAYQAPVLISLLVFVYGPLVFTMVLSLLDWDLVSPDRTFVGVDNYRRLVEEPEFPHALARTGLYVLALLPFATIVPMALAIMLWKRPGRASDNYRSLLFLPVVLAPVATALSWRFVLDPLGGVANHVFGAVGLPEQDWLGDPDTAIWAISLITSSRFVALNILLYGAALAALDRRAFDAARIDGATEWEITRHLVVPQLVNTTVLLSFLCVVFAGQWTFTNVAVLTQGGPDASTDNIYYRLYTYAFTFFDAGTGAAAAVLIVLILTALFGLSTLLRRRRALG</sequence>
<dbReference type="PROSITE" id="PS50928">
    <property type="entry name" value="ABC_TM1"/>
    <property type="match status" value="1"/>
</dbReference>
<evidence type="ECO:0000256" key="7">
    <source>
        <dbReference type="RuleBase" id="RU363032"/>
    </source>
</evidence>
<keyword evidence="10" id="KW-1185">Reference proteome</keyword>
<dbReference type="InterPro" id="IPR051393">
    <property type="entry name" value="ABC_transporter_permease"/>
</dbReference>
<dbReference type="Pfam" id="PF00528">
    <property type="entry name" value="BPD_transp_1"/>
    <property type="match status" value="1"/>
</dbReference>
<evidence type="ECO:0000256" key="3">
    <source>
        <dbReference type="ARBA" id="ARBA00022475"/>
    </source>
</evidence>
<feature type="domain" description="ABC transmembrane type-1" evidence="8">
    <location>
        <begin position="90"/>
        <end position="304"/>
    </location>
</feature>
<evidence type="ECO:0000256" key="6">
    <source>
        <dbReference type="ARBA" id="ARBA00023136"/>
    </source>
</evidence>
<dbReference type="OrthoDB" id="3810889at2"/>
<evidence type="ECO:0000256" key="4">
    <source>
        <dbReference type="ARBA" id="ARBA00022692"/>
    </source>
</evidence>
<keyword evidence="6 7" id="KW-0472">Membrane</keyword>
<dbReference type="InterPro" id="IPR000515">
    <property type="entry name" value="MetI-like"/>
</dbReference>
<evidence type="ECO:0000313" key="10">
    <source>
        <dbReference type="Proteomes" id="UP000179769"/>
    </source>
</evidence>
<keyword evidence="4 7" id="KW-0812">Transmembrane</keyword>
<reference evidence="10" key="1">
    <citation type="submission" date="2016-07" db="EMBL/GenBank/DDBJ databases">
        <title>Frankia sp. NRRL B-16219 Genome sequencing.</title>
        <authorList>
            <person name="Ghodhbane-Gtari F."/>
            <person name="Swanson E."/>
            <person name="Gueddou A."/>
            <person name="Louati M."/>
            <person name="Nouioui I."/>
            <person name="Hezbri K."/>
            <person name="Abebe-Akele F."/>
            <person name="Simpson S."/>
            <person name="Morris K."/>
            <person name="Thomas K."/>
            <person name="Gtari M."/>
            <person name="Tisa L.S."/>
        </authorList>
    </citation>
    <scope>NUCLEOTIDE SEQUENCE [LARGE SCALE GENOMIC DNA]</scope>
    <source>
        <strain evidence="10">NRRL B-16219</strain>
    </source>
</reference>
<feature type="transmembrane region" description="Helical" evidence="7">
    <location>
        <begin position="95"/>
        <end position="116"/>
    </location>
</feature>
<evidence type="ECO:0000256" key="1">
    <source>
        <dbReference type="ARBA" id="ARBA00004651"/>
    </source>
</evidence>
<keyword evidence="3" id="KW-1003">Cell membrane</keyword>
<dbReference type="AlphaFoldDB" id="A0A1S1PA11"/>
<feature type="transmembrane region" description="Helical" evidence="7">
    <location>
        <begin position="287"/>
        <end position="307"/>
    </location>
</feature>
<organism evidence="9 10">
    <name type="scientific">Parafrankia soli</name>
    <dbReference type="NCBI Taxonomy" id="2599596"/>
    <lineage>
        <taxon>Bacteria</taxon>
        <taxon>Bacillati</taxon>
        <taxon>Actinomycetota</taxon>
        <taxon>Actinomycetes</taxon>
        <taxon>Frankiales</taxon>
        <taxon>Frankiaceae</taxon>
        <taxon>Parafrankia</taxon>
    </lineage>
</organism>
<comment type="subcellular location">
    <subcellularLocation>
        <location evidence="1 7">Cell membrane</location>
        <topology evidence="1 7">Multi-pass membrane protein</topology>
    </subcellularLocation>
</comment>
<feature type="transmembrane region" description="Helical" evidence="7">
    <location>
        <begin position="177"/>
        <end position="204"/>
    </location>
</feature>
<evidence type="ECO:0000256" key="2">
    <source>
        <dbReference type="ARBA" id="ARBA00022448"/>
    </source>
</evidence>
<dbReference type="EMBL" id="MAXA01000275">
    <property type="protein sequence ID" value="OHV19743.1"/>
    <property type="molecule type" value="Genomic_DNA"/>
</dbReference>
<dbReference type="PANTHER" id="PTHR30193:SF37">
    <property type="entry name" value="INNER MEMBRANE ABC TRANSPORTER PERMEASE PROTEIN YCJO"/>
    <property type="match status" value="1"/>
</dbReference>
<feature type="transmembrane region" description="Helical" evidence="7">
    <location>
        <begin position="231"/>
        <end position="251"/>
    </location>
</feature>
<dbReference type="RefSeq" id="WP_071067026.1">
    <property type="nucleotide sequence ID" value="NZ_JBFLUH010000026.1"/>
</dbReference>
<keyword evidence="2 7" id="KW-0813">Transport</keyword>
<comment type="caution">
    <text evidence="9">The sequence shown here is derived from an EMBL/GenBank/DDBJ whole genome shotgun (WGS) entry which is preliminary data.</text>
</comment>
<proteinExistence type="inferred from homology"/>
<accession>A0A1S1PA11</accession>
<comment type="similarity">
    <text evidence="7">Belongs to the binding-protein-dependent transport system permease family.</text>
</comment>